<gene>
    <name evidence="1" type="ORF">BLTE_10570</name>
</gene>
<accession>A0A348FYI9</accession>
<proteinExistence type="predicted"/>
<protein>
    <submittedName>
        <fullName evidence="1">Uncharacterized protein</fullName>
    </submittedName>
</protein>
<dbReference type="Proteomes" id="UP000266934">
    <property type="component" value="Chromosome"/>
</dbReference>
<reference evidence="1 2" key="1">
    <citation type="submission" date="2018-08" db="EMBL/GenBank/DDBJ databases">
        <title>Complete genome sequencing of Blastochloris tepida GI.</title>
        <authorList>
            <person name="Tsukatani Y."/>
            <person name="Mori H."/>
        </authorList>
    </citation>
    <scope>NUCLEOTIDE SEQUENCE [LARGE SCALE GENOMIC DNA]</scope>
    <source>
        <strain evidence="1 2">GI</strain>
    </source>
</reference>
<sequence length="103" mass="11498">MNIGNSMERLIREEARLIILRTLAGQPDFRLHSDLLRLSLEGFGIRRTREWVHAEIRYLEQIGAVTVTEAGSVLVAALTSRGEDHVAQRAVLDAVKRPSPPSV</sequence>
<dbReference type="AlphaFoldDB" id="A0A348FYI9"/>
<dbReference type="RefSeq" id="WP_244600123.1">
    <property type="nucleotide sequence ID" value="NZ_AP018907.1"/>
</dbReference>
<dbReference type="EMBL" id="AP018907">
    <property type="protein sequence ID" value="BBF92372.1"/>
    <property type="molecule type" value="Genomic_DNA"/>
</dbReference>
<organism evidence="1 2">
    <name type="scientific">Blastochloris tepida</name>
    <dbReference type="NCBI Taxonomy" id="2233851"/>
    <lineage>
        <taxon>Bacteria</taxon>
        <taxon>Pseudomonadati</taxon>
        <taxon>Pseudomonadota</taxon>
        <taxon>Alphaproteobacteria</taxon>
        <taxon>Hyphomicrobiales</taxon>
        <taxon>Blastochloridaceae</taxon>
        <taxon>Blastochloris</taxon>
    </lineage>
</organism>
<evidence type="ECO:0000313" key="1">
    <source>
        <dbReference type="EMBL" id="BBF92372.1"/>
    </source>
</evidence>
<name>A0A348FYI9_9HYPH</name>
<keyword evidence="2" id="KW-1185">Reference proteome</keyword>
<dbReference type="KEGG" id="blag:BLTE_10570"/>
<evidence type="ECO:0000313" key="2">
    <source>
        <dbReference type="Proteomes" id="UP000266934"/>
    </source>
</evidence>